<dbReference type="EMBL" id="JAFREP010000030">
    <property type="protein sequence ID" value="MBO1322006.1"/>
    <property type="molecule type" value="Genomic_DNA"/>
</dbReference>
<dbReference type="AlphaFoldDB" id="A0A8J7QAQ5"/>
<sequence>MKFFRNLLRRKPELCQEDLVKPFCLKAKQAILAEDLPKAIAYLDCGIRVAPNRLNLYLQRAQIFQYGLDNYSRALEDYRYILRELETQPDARLEAQCRRAMRDMMNGTGTQARDL</sequence>
<comment type="caution">
    <text evidence="1">The sequence shown here is derived from an EMBL/GenBank/DDBJ whole genome shotgun (WGS) entry which is preliminary data.</text>
</comment>
<dbReference type="Gene3D" id="1.25.40.10">
    <property type="entry name" value="Tetratricopeptide repeat domain"/>
    <property type="match status" value="1"/>
</dbReference>
<dbReference type="InterPro" id="IPR011990">
    <property type="entry name" value="TPR-like_helical_dom_sf"/>
</dbReference>
<keyword evidence="2" id="KW-1185">Reference proteome</keyword>
<evidence type="ECO:0000313" key="2">
    <source>
        <dbReference type="Proteomes" id="UP000664417"/>
    </source>
</evidence>
<dbReference type="Proteomes" id="UP000664417">
    <property type="component" value="Unassembled WGS sequence"/>
</dbReference>
<gene>
    <name evidence="1" type="ORF">J3U88_26230</name>
</gene>
<protein>
    <recommendedName>
        <fullName evidence="3">Tetratricopeptide repeat protein</fullName>
    </recommendedName>
</protein>
<evidence type="ECO:0000313" key="1">
    <source>
        <dbReference type="EMBL" id="MBO1322006.1"/>
    </source>
</evidence>
<organism evidence="1 2">
    <name type="scientific">Acanthopleuribacter pedis</name>
    <dbReference type="NCBI Taxonomy" id="442870"/>
    <lineage>
        <taxon>Bacteria</taxon>
        <taxon>Pseudomonadati</taxon>
        <taxon>Acidobacteriota</taxon>
        <taxon>Holophagae</taxon>
        <taxon>Acanthopleuribacterales</taxon>
        <taxon>Acanthopleuribacteraceae</taxon>
        <taxon>Acanthopleuribacter</taxon>
    </lineage>
</organism>
<dbReference type="RefSeq" id="WP_207861979.1">
    <property type="nucleotide sequence ID" value="NZ_JAFREP010000030.1"/>
</dbReference>
<evidence type="ECO:0008006" key="3">
    <source>
        <dbReference type="Google" id="ProtNLM"/>
    </source>
</evidence>
<dbReference type="SUPFAM" id="SSF48452">
    <property type="entry name" value="TPR-like"/>
    <property type="match status" value="1"/>
</dbReference>
<name>A0A8J7QAQ5_9BACT</name>
<reference evidence="1" key="1">
    <citation type="submission" date="2021-03" db="EMBL/GenBank/DDBJ databases">
        <authorList>
            <person name="Wang G."/>
        </authorList>
    </citation>
    <scope>NUCLEOTIDE SEQUENCE</scope>
    <source>
        <strain evidence="1">KCTC 12899</strain>
    </source>
</reference>
<proteinExistence type="predicted"/>
<accession>A0A8J7QAQ5</accession>